<evidence type="ECO:0000313" key="2">
    <source>
        <dbReference type="Proteomes" id="UP000752171"/>
    </source>
</evidence>
<protein>
    <submittedName>
        <fullName evidence="1">Uncharacterized protein</fullName>
    </submittedName>
</protein>
<sequence length="84" mass="9624">IGTFGQCRRKVKMASRLTMAHSMQNRMMPRQRKQGVLTWACLLQSCRTEGLRPLLDFRPSAGEPQTLAWPRSAENLQGVHMNKK</sequence>
<name>A0A8T2LF28_ASTMX</name>
<dbReference type="Proteomes" id="UP000752171">
    <property type="component" value="Unassembled WGS sequence"/>
</dbReference>
<dbReference type="AlphaFoldDB" id="A0A8T2LF28"/>
<accession>A0A8T2LF28</accession>
<reference evidence="1 2" key="1">
    <citation type="submission" date="2021-07" db="EMBL/GenBank/DDBJ databases">
        <authorList>
            <person name="Imarazene B."/>
            <person name="Zahm M."/>
            <person name="Klopp C."/>
            <person name="Cabau C."/>
            <person name="Beille S."/>
            <person name="Jouanno E."/>
            <person name="Castinel A."/>
            <person name="Lluch J."/>
            <person name="Gil L."/>
            <person name="Kuchtly C."/>
            <person name="Lopez Roques C."/>
            <person name="Donnadieu C."/>
            <person name="Parrinello H."/>
            <person name="Journot L."/>
            <person name="Du K."/>
            <person name="Schartl M."/>
            <person name="Retaux S."/>
            <person name="Guiguen Y."/>
        </authorList>
    </citation>
    <scope>NUCLEOTIDE SEQUENCE [LARGE SCALE GENOMIC DNA]</scope>
    <source>
        <strain evidence="1">Pach_M1</strain>
        <tissue evidence="1">Testis</tissue>
    </source>
</reference>
<feature type="non-terminal residue" evidence="1">
    <location>
        <position position="84"/>
    </location>
</feature>
<proteinExistence type="predicted"/>
<dbReference type="EMBL" id="JAICCE010000013">
    <property type="protein sequence ID" value="KAG9269514.1"/>
    <property type="molecule type" value="Genomic_DNA"/>
</dbReference>
<evidence type="ECO:0000313" key="1">
    <source>
        <dbReference type="EMBL" id="KAG9269514.1"/>
    </source>
</evidence>
<organism evidence="1 2">
    <name type="scientific">Astyanax mexicanus</name>
    <name type="common">Blind cave fish</name>
    <name type="synonym">Astyanax fasciatus mexicanus</name>
    <dbReference type="NCBI Taxonomy" id="7994"/>
    <lineage>
        <taxon>Eukaryota</taxon>
        <taxon>Metazoa</taxon>
        <taxon>Chordata</taxon>
        <taxon>Craniata</taxon>
        <taxon>Vertebrata</taxon>
        <taxon>Euteleostomi</taxon>
        <taxon>Actinopterygii</taxon>
        <taxon>Neopterygii</taxon>
        <taxon>Teleostei</taxon>
        <taxon>Ostariophysi</taxon>
        <taxon>Characiformes</taxon>
        <taxon>Characoidei</taxon>
        <taxon>Acestrorhamphidae</taxon>
        <taxon>Acestrorhamphinae</taxon>
        <taxon>Astyanax</taxon>
    </lineage>
</organism>
<comment type="caution">
    <text evidence="1">The sequence shown here is derived from an EMBL/GenBank/DDBJ whole genome shotgun (WGS) entry which is preliminary data.</text>
</comment>
<gene>
    <name evidence="1" type="ORF">AMEX_G16559</name>
</gene>